<keyword evidence="3 13" id="KW-0813">Transport</keyword>
<feature type="transmembrane region" description="Helical" evidence="13">
    <location>
        <begin position="41"/>
        <end position="67"/>
    </location>
</feature>
<name>A0A6J8AEN9_MYTCO</name>
<feature type="transmembrane region" description="Helical" evidence="13">
    <location>
        <begin position="79"/>
        <end position="101"/>
    </location>
</feature>
<keyword evidence="9 13" id="KW-0869">Chloride channel</keyword>
<evidence type="ECO:0000256" key="5">
    <source>
        <dbReference type="ARBA" id="ARBA00022692"/>
    </source>
</evidence>
<dbReference type="GO" id="GO:0072320">
    <property type="term" value="F:volume-sensitive chloride channel activity"/>
    <property type="evidence" value="ECO:0007669"/>
    <property type="project" value="TreeGrafter"/>
</dbReference>
<evidence type="ECO:0000256" key="2">
    <source>
        <dbReference type="ARBA" id="ARBA00009849"/>
    </source>
</evidence>
<evidence type="ECO:0000256" key="14">
    <source>
        <dbReference type="SAM" id="MobiDB-lite"/>
    </source>
</evidence>
<proteinExistence type="inferred from homology"/>
<dbReference type="Pfam" id="PF04906">
    <property type="entry name" value="Tweety"/>
    <property type="match status" value="1"/>
</dbReference>
<evidence type="ECO:0000256" key="3">
    <source>
        <dbReference type="ARBA" id="ARBA00022448"/>
    </source>
</evidence>
<evidence type="ECO:0000256" key="1">
    <source>
        <dbReference type="ARBA" id="ARBA00004651"/>
    </source>
</evidence>
<evidence type="ECO:0000256" key="7">
    <source>
        <dbReference type="ARBA" id="ARBA00023065"/>
    </source>
</evidence>
<protein>
    <recommendedName>
        <fullName evidence="13">Protein tweety homolog</fullName>
    </recommendedName>
</protein>
<dbReference type="PANTHER" id="PTHR12424">
    <property type="entry name" value="TWEETY-RELATED"/>
    <property type="match status" value="1"/>
</dbReference>
<evidence type="ECO:0000256" key="8">
    <source>
        <dbReference type="ARBA" id="ARBA00023136"/>
    </source>
</evidence>
<reference evidence="15 16" key="1">
    <citation type="submission" date="2020-06" db="EMBL/GenBank/DDBJ databases">
        <authorList>
            <person name="Li R."/>
            <person name="Bekaert M."/>
        </authorList>
    </citation>
    <scope>NUCLEOTIDE SEQUENCE [LARGE SCALE GENOMIC DNA]</scope>
    <source>
        <strain evidence="16">wild</strain>
    </source>
</reference>
<dbReference type="EMBL" id="CACVKT020001342">
    <property type="protein sequence ID" value="CAC5366752.1"/>
    <property type="molecule type" value="Genomic_DNA"/>
</dbReference>
<organism evidence="15 16">
    <name type="scientific">Mytilus coruscus</name>
    <name type="common">Sea mussel</name>
    <dbReference type="NCBI Taxonomy" id="42192"/>
    <lineage>
        <taxon>Eukaryota</taxon>
        <taxon>Metazoa</taxon>
        <taxon>Spiralia</taxon>
        <taxon>Lophotrochozoa</taxon>
        <taxon>Mollusca</taxon>
        <taxon>Bivalvia</taxon>
        <taxon>Autobranchia</taxon>
        <taxon>Pteriomorphia</taxon>
        <taxon>Mytilida</taxon>
        <taxon>Mytiloidea</taxon>
        <taxon>Mytilidae</taxon>
        <taxon>Mytilinae</taxon>
        <taxon>Mytilus</taxon>
    </lineage>
</organism>
<accession>A0A6J8AEN9</accession>
<evidence type="ECO:0000313" key="16">
    <source>
        <dbReference type="Proteomes" id="UP000507470"/>
    </source>
</evidence>
<keyword evidence="5 13" id="KW-0812">Transmembrane</keyword>
<dbReference type="Proteomes" id="UP000507470">
    <property type="component" value="Unassembled WGS sequence"/>
</dbReference>
<comment type="subcellular location">
    <subcellularLocation>
        <location evidence="1 13">Cell membrane</location>
        <topology evidence="1 13">Multi-pass membrane protein</topology>
    </subcellularLocation>
</comment>
<keyword evidence="16" id="KW-1185">Reference proteome</keyword>
<evidence type="ECO:0000256" key="6">
    <source>
        <dbReference type="ARBA" id="ARBA00022989"/>
    </source>
</evidence>
<keyword evidence="8 13" id="KW-0472">Membrane</keyword>
<dbReference type="GO" id="GO:0034707">
    <property type="term" value="C:chloride channel complex"/>
    <property type="evidence" value="ECO:0007669"/>
    <property type="project" value="UniProtKB-UniRule"/>
</dbReference>
<feature type="region of interest" description="Disordered" evidence="14">
    <location>
        <begin position="456"/>
        <end position="503"/>
    </location>
</feature>
<dbReference type="AlphaFoldDB" id="A0A6J8AEN9"/>
<comment type="function">
    <text evidence="13">Probable chloride channel.</text>
</comment>
<evidence type="ECO:0000313" key="15">
    <source>
        <dbReference type="EMBL" id="CAC5366752.1"/>
    </source>
</evidence>
<keyword evidence="10" id="KW-0325">Glycoprotein</keyword>
<evidence type="ECO:0000256" key="11">
    <source>
        <dbReference type="ARBA" id="ARBA00023214"/>
    </source>
</evidence>
<sequence>MDSFQREWITNFLHSFPHVTFSFKLNNSTFNPDDVEYRESIIFLAILPVVLFVLFLIISLCCTCYQCKKERPQKRVKSCCPAGIIGIIIFVAIAAAAIGLYGNEKTDDGVNNFNDAVKDVNKTLTEALKTINRMHGIATNLADRNIPELETVLMDIILNQTVKTQIGAFTKDMLDQSTKAKTDIKNLLDRTPDVNLDFISDNTTTGEFIRWTTTVVVLSVIMFVLVVSLCGCCKRSRCLLATSISFGFLILFLSWIMNGVYLGGSVTNADLCVDPENFIENVVNERIEKEIIKTYIKYAIPYIGTCHLAQYLDDISEALSAVTLANETLSKIYNVSISLSILHKVEQPITAVRTQLNYGFGNLTALSNVFQCQRTHDNYLAIKEAVCNTVIFNMSLILSAFLLLSLLLSLTQCILPKMWHLSGKRRGTGYRPVDDTDPFVPRPPPYQDYGSLYGIGSPLGPSNSDAINMTGGPPLDSPPPAYSVRGFGESRHARSHSTTSSET</sequence>
<dbReference type="GO" id="GO:0005886">
    <property type="term" value="C:plasma membrane"/>
    <property type="evidence" value="ECO:0007669"/>
    <property type="project" value="UniProtKB-SubCell"/>
</dbReference>
<dbReference type="PANTHER" id="PTHR12424:SF8">
    <property type="entry name" value="PROTEIN TWEETY"/>
    <property type="match status" value="1"/>
</dbReference>
<keyword evidence="7 13" id="KW-0406">Ion transport</keyword>
<gene>
    <name evidence="15" type="ORF">MCOR_6917</name>
</gene>
<keyword evidence="11 13" id="KW-0868">Chloride</keyword>
<dbReference type="OrthoDB" id="187568at2759"/>
<keyword evidence="4" id="KW-1003">Cell membrane</keyword>
<dbReference type="GO" id="GO:0005229">
    <property type="term" value="F:intracellularly calcium-gated chloride channel activity"/>
    <property type="evidence" value="ECO:0007669"/>
    <property type="project" value="TreeGrafter"/>
</dbReference>
<comment type="similarity">
    <text evidence="2 13">Belongs to the tweety family.</text>
</comment>
<evidence type="ECO:0000256" key="4">
    <source>
        <dbReference type="ARBA" id="ARBA00022475"/>
    </source>
</evidence>
<dbReference type="InterPro" id="IPR006990">
    <property type="entry name" value="Tweety"/>
</dbReference>
<keyword evidence="6 13" id="KW-1133">Transmembrane helix</keyword>
<feature type="transmembrane region" description="Helical" evidence="13">
    <location>
        <begin position="238"/>
        <end position="257"/>
    </location>
</feature>
<feature type="transmembrane region" description="Helical" evidence="13">
    <location>
        <begin position="208"/>
        <end position="231"/>
    </location>
</feature>
<evidence type="ECO:0000256" key="10">
    <source>
        <dbReference type="ARBA" id="ARBA00023180"/>
    </source>
</evidence>
<evidence type="ECO:0000256" key="13">
    <source>
        <dbReference type="RuleBase" id="RU361114"/>
    </source>
</evidence>
<keyword evidence="12 13" id="KW-0407">Ion channel</keyword>
<evidence type="ECO:0000256" key="9">
    <source>
        <dbReference type="ARBA" id="ARBA00023173"/>
    </source>
</evidence>
<feature type="transmembrane region" description="Helical" evidence="13">
    <location>
        <begin position="390"/>
        <end position="415"/>
    </location>
</feature>
<evidence type="ECO:0000256" key="12">
    <source>
        <dbReference type="ARBA" id="ARBA00023303"/>
    </source>
</evidence>